<dbReference type="Pfam" id="PF12726">
    <property type="entry name" value="SEN1_N"/>
    <property type="match status" value="1"/>
</dbReference>
<dbReference type="GO" id="GO:0001147">
    <property type="term" value="F:transcription termination site sequence-specific DNA binding"/>
    <property type="evidence" value="ECO:0007669"/>
    <property type="project" value="TreeGrafter"/>
</dbReference>
<accession>A0A167MPV9</accession>
<keyword evidence="5" id="KW-0067">ATP-binding</keyword>
<organism evidence="12 13">
    <name type="scientific">Calocera viscosa (strain TUFC12733)</name>
    <dbReference type="NCBI Taxonomy" id="1330018"/>
    <lineage>
        <taxon>Eukaryota</taxon>
        <taxon>Fungi</taxon>
        <taxon>Dikarya</taxon>
        <taxon>Basidiomycota</taxon>
        <taxon>Agaricomycotina</taxon>
        <taxon>Dacrymycetes</taxon>
        <taxon>Dacrymycetales</taxon>
        <taxon>Dacrymycetaceae</taxon>
        <taxon>Calocera</taxon>
    </lineage>
</organism>
<feature type="coiled-coil region" evidence="6">
    <location>
        <begin position="1477"/>
        <end position="1542"/>
    </location>
</feature>
<dbReference type="InterPro" id="IPR027417">
    <property type="entry name" value="P-loop_NTPase"/>
</dbReference>
<dbReference type="CDD" id="cd18808">
    <property type="entry name" value="SF1_C_Upf1"/>
    <property type="match status" value="1"/>
</dbReference>
<dbReference type="GO" id="GO:0005524">
    <property type="term" value="F:ATP binding"/>
    <property type="evidence" value="ECO:0007669"/>
    <property type="project" value="UniProtKB-KW"/>
</dbReference>
<evidence type="ECO:0000259" key="8">
    <source>
        <dbReference type="Pfam" id="PF12726"/>
    </source>
</evidence>
<keyword evidence="2" id="KW-0547">Nucleotide-binding</keyword>
<dbReference type="PANTHER" id="PTHR10887:SF495">
    <property type="entry name" value="HELICASE SENATAXIN ISOFORM X1-RELATED"/>
    <property type="match status" value="1"/>
</dbReference>
<evidence type="ECO:0000259" key="11">
    <source>
        <dbReference type="Pfam" id="PF23576"/>
    </source>
</evidence>
<dbReference type="GO" id="GO:0016604">
    <property type="term" value="C:nuclear body"/>
    <property type="evidence" value="ECO:0007669"/>
    <property type="project" value="TreeGrafter"/>
</dbReference>
<dbReference type="FunFam" id="3.40.50.300:FF:000326">
    <property type="entry name" value="P-loop containing nucleoside triphosphate hydrolase"/>
    <property type="match status" value="1"/>
</dbReference>
<dbReference type="Proteomes" id="UP000076738">
    <property type="component" value="Unassembled WGS sequence"/>
</dbReference>
<dbReference type="EMBL" id="KV417282">
    <property type="protein sequence ID" value="KZO96945.1"/>
    <property type="molecule type" value="Genomic_DNA"/>
</dbReference>
<dbReference type="InterPro" id="IPR056474">
    <property type="entry name" value="SEN1_barrel"/>
</dbReference>
<feature type="region of interest" description="Disordered" evidence="7">
    <location>
        <begin position="1004"/>
        <end position="1026"/>
    </location>
</feature>
<keyword evidence="3" id="KW-0378">Hydrolase</keyword>
<feature type="compositionally biased region" description="Basic and acidic residues" evidence="7">
    <location>
        <begin position="1045"/>
        <end position="1064"/>
    </location>
</feature>
<dbReference type="InterPro" id="IPR047187">
    <property type="entry name" value="SF1_C_Upf1"/>
</dbReference>
<evidence type="ECO:0000256" key="7">
    <source>
        <dbReference type="SAM" id="MobiDB-lite"/>
    </source>
</evidence>
<evidence type="ECO:0000256" key="5">
    <source>
        <dbReference type="ARBA" id="ARBA00022840"/>
    </source>
</evidence>
<feature type="region of interest" description="Disordered" evidence="7">
    <location>
        <begin position="1038"/>
        <end position="1119"/>
    </location>
</feature>
<evidence type="ECO:0000256" key="3">
    <source>
        <dbReference type="ARBA" id="ARBA00022801"/>
    </source>
</evidence>
<proteinExistence type="inferred from homology"/>
<evidence type="ECO:0000313" key="13">
    <source>
        <dbReference type="Proteomes" id="UP000076738"/>
    </source>
</evidence>
<reference evidence="12 13" key="1">
    <citation type="journal article" date="2016" name="Mol. Biol. Evol.">
        <title>Comparative Genomics of Early-Diverging Mushroom-Forming Fungi Provides Insights into the Origins of Lignocellulose Decay Capabilities.</title>
        <authorList>
            <person name="Nagy L.G."/>
            <person name="Riley R."/>
            <person name="Tritt A."/>
            <person name="Adam C."/>
            <person name="Daum C."/>
            <person name="Floudas D."/>
            <person name="Sun H."/>
            <person name="Yadav J.S."/>
            <person name="Pangilinan J."/>
            <person name="Larsson K.H."/>
            <person name="Matsuura K."/>
            <person name="Barry K."/>
            <person name="Labutti K."/>
            <person name="Kuo R."/>
            <person name="Ohm R.A."/>
            <person name="Bhattacharya S.S."/>
            <person name="Shirouzu T."/>
            <person name="Yoshinaga Y."/>
            <person name="Martin F.M."/>
            <person name="Grigoriev I.V."/>
            <person name="Hibbett D.S."/>
        </authorList>
    </citation>
    <scope>NUCLEOTIDE SEQUENCE [LARGE SCALE GENOMIC DNA]</scope>
    <source>
        <strain evidence="12 13">TUFC12733</strain>
    </source>
</reference>
<dbReference type="Pfam" id="PF13086">
    <property type="entry name" value="AAA_11"/>
    <property type="match status" value="1"/>
</dbReference>
<keyword evidence="4" id="KW-0347">Helicase</keyword>
<dbReference type="GO" id="GO:0004386">
    <property type="term" value="F:helicase activity"/>
    <property type="evidence" value="ECO:0007669"/>
    <property type="project" value="UniProtKB-KW"/>
</dbReference>
<dbReference type="GO" id="GO:0006369">
    <property type="term" value="P:termination of RNA polymerase II transcription"/>
    <property type="evidence" value="ECO:0007669"/>
    <property type="project" value="TreeGrafter"/>
</dbReference>
<dbReference type="Pfam" id="PF23576">
    <property type="entry name" value="SEN1_barrel"/>
    <property type="match status" value="1"/>
</dbReference>
<dbReference type="PANTHER" id="PTHR10887">
    <property type="entry name" value="DNA2/NAM7 HELICASE FAMILY"/>
    <property type="match status" value="1"/>
</dbReference>
<dbReference type="OrthoDB" id="6513042at2759"/>
<dbReference type="InterPro" id="IPR045055">
    <property type="entry name" value="DNA2/NAM7-like"/>
</dbReference>
<evidence type="ECO:0000256" key="4">
    <source>
        <dbReference type="ARBA" id="ARBA00022806"/>
    </source>
</evidence>
<dbReference type="InterPro" id="IPR024481">
    <property type="entry name" value="Helicase_Sen1_N"/>
</dbReference>
<feature type="domain" description="DNA2/NAM7 helicase-like C-terminal" evidence="10">
    <location>
        <begin position="1625"/>
        <end position="1822"/>
    </location>
</feature>
<evidence type="ECO:0000256" key="2">
    <source>
        <dbReference type="ARBA" id="ARBA00022741"/>
    </source>
</evidence>
<dbReference type="GO" id="GO:0005694">
    <property type="term" value="C:chromosome"/>
    <property type="evidence" value="ECO:0007669"/>
    <property type="project" value="UniProtKB-ARBA"/>
</dbReference>
<dbReference type="CDD" id="cd18042">
    <property type="entry name" value="DEXXQc_SETX"/>
    <property type="match status" value="1"/>
</dbReference>
<dbReference type="InterPro" id="IPR041679">
    <property type="entry name" value="DNA2/NAM7-like_C"/>
</dbReference>
<evidence type="ECO:0000259" key="9">
    <source>
        <dbReference type="Pfam" id="PF13086"/>
    </source>
</evidence>
<comment type="similarity">
    <text evidence="1">Belongs to the DNA2/NAM7 helicase family.</text>
</comment>
<sequence>MADAGSSHQTQEEREIDEELTGIRDNPTTSKDVIEQVVEPAMERVLKYVVEIESQEARAGKQTHLFCHRARATVRESATFLLRLHAYEDSNTNGWLDRVWHALQSCYDCARGHEEAKQRLRVTYLAAYPSRKIETFISSIDNWERERLLSEYRQAGFSPDMPADDRQIQFASPHLLYQAFVNINLLRTPKSLSGDLDDRLSIGTLIEKFPPRNRVEDFPPDPPPGVLLLFFHEDAKLRTWAQAQTFNTVVSAEHVDGYYASALQVIVNTLEGSIDNTDSSTWSTFFASSRIQLWTGLHSLLQIFSPEGLLALIQVKDRQWIHFLTRHLHDIDSHFPLVLQCFVYVLGGAQSEFWLSDSPEFPEVVYDSIKDNPAFGRLLEAEANVEEPWFLTCFQALLLSVWEKPIFHSILAKVINFMSEELQHPRFEPPCRALVMQVVLSTMGFVHDEAAQKGDAKRKEAICQVFSIQAPNIASVAFARQYRDSVWGRARSQAESLLRDVFRSDVRTLEQAMVDMCSIREQILKPEKGKGDPDVDLSAIVDELNKVRHIALYGPLWEAVRQTIPMNDAEGCAFLIHSVAPSLHLGLDPEHAFHDGELINDIALRKTFRNAVERVNGGLGAIRKDFSLMLTAFAEASATESLLDALRSPDFVRDILRLILCPLEDVSVAAQDIITQASFAAERMEVFRFLLVNSPGASIDGITAYIKTFNDCAPIFPEVCSMARWMVRCLADVVDALCDPISGVLRQDDIVNNSEMPRRIFNLWRNMCRASSAIFKYTPSWARFYATSIMTDWMRDALIFVRDLVKNLQVFESAMQGSSRQSIDDTSPVKITLSNIGRRSVEHLHQVLQNLVSWLRLTDAETLHQSTELICELLKMYRRTRIDPPREAIDTIERYTSGAKSQGKLTTEQLSALSDAISPFAIIEVPEEDEEDEVTFIGHAPAKVSEPAPRSPLAGPSTGTSFAGQQMDIFNQIQPPKVHGFKKATGHNDVFGAPLVSAAAIRERSAPKKTSLVHVPPAKPSTLMGQLRQDFRKDRQGIPTALQSKKREPKNEGGRPVKATRESESSPEEESSDFETGIHQLSRLQRSPAKPFRPIASKPPPKPERRQVQLVEAPHTSYNPVLERVRQREQQARRQRRLKPDLGPFTRQVLLWNYEDQGEMPPYPPDRRPKLSQVPWIFHSYDDYRSTFEPLLMYECWSGIIKSKEERVPNTILCDIASRSNTDDWLDLDVGINTDTVPPNWFLTDTDVVLLKQHPGTKTIMAKVESFRRTGRGVEGRFRCCLGNDPRGLNHALQIRTQWRAHKVFSFTTIYREYAALQALTLYDLCEDILKPKPARLPMFADVEVKDAMKAYEVNEPQAKAILGSMQTEGFALIQGPPGTGKTKTICGLVGHWLSKRITAVHPVRPSEKTIKAKVLICAPSNAAIDEVAKRLKDGVRNSRGQRVTPSVVRVGADAVINVSVKEISLDELIERKINGDSNLKNNKTEVQADIANLRRDIDAVQADLRAKQRELAEIKDNAARIAALETEMRTLNQKRTGLTAKLNSTRDKQKDAGRTMDAARRRFRQEVLDDADVICCTLSGSGHDVLGAYDFETVVIDEAAQSVELNPEQLPPTVLSQVAEQQGYSRSLFVRIMHRQPGAVHLLSIQYRMHPEISLLDSTMFYNSKLKDGPGMAEKTAQPWHADPLFGPYRFFDVDGRETKAGAGHSLVNDAEAHAISDLYNMICAEFPAVNFNYRIGVVTMYREQMFKLRRVFRDRFGEQALTAVDFNTVDGFQGQEKDIIILSCVRAGPNQGSVGFLADRRRSNVAITRARSSLFIFGNAPTLERSDAVWKAIVQNARERQVLMKVRLYEVRFEIGNQ</sequence>
<feature type="region of interest" description="Disordered" evidence="7">
    <location>
        <begin position="1"/>
        <end position="31"/>
    </location>
</feature>
<evidence type="ECO:0000313" key="12">
    <source>
        <dbReference type="EMBL" id="KZO96945.1"/>
    </source>
</evidence>
<dbReference type="SUPFAM" id="SSF52540">
    <property type="entry name" value="P-loop containing nucleoside triphosphate hydrolases"/>
    <property type="match status" value="1"/>
</dbReference>
<gene>
    <name evidence="12" type="ORF">CALVIDRAFT_563579</name>
</gene>
<dbReference type="Gene3D" id="3.40.50.300">
    <property type="entry name" value="P-loop containing nucleotide triphosphate hydrolases"/>
    <property type="match status" value="2"/>
</dbReference>
<dbReference type="GO" id="GO:0016787">
    <property type="term" value="F:hydrolase activity"/>
    <property type="evidence" value="ECO:0007669"/>
    <property type="project" value="UniProtKB-KW"/>
</dbReference>
<dbReference type="InterPro" id="IPR041677">
    <property type="entry name" value="DNA2/NAM7_AAA_11"/>
</dbReference>
<name>A0A167MPV9_CALVF</name>
<evidence type="ECO:0008006" key="14">
    <source>
        <dbReference type="Google" id="ProtNLM"/>
    </source>
</evidence>
<feature type="domain" description="Helicase SEN1 beta-barrel" evidence="11">
    <location>
        <begin position="1212"/>
        <end position="1304"/>
    </location>
</feature>
<feature type="domain" description="DNA2/NAM7 helicase helicase" evidence="9">
    <location>
        <begin position="1354"/>
        <end position="1606"/>
    </location>
</feature>
<dbReference type="Pfam" id="PF13087">
    <property type="entry name" value="AAA_12"/>
    <property type="match status" value="1"/>
</dbReference>
<protein>
    <recommendedName>
        <fullName evidence="14">Helicase ATP-binding domain-containing protein</fullName>
    </recommendedName>
</protein>
<keyword evidence="6" id="KW-0175">Coiled coil</keyword>
<evidence type="ECO:0000259" key="10">
    <source>
        <dbReference type="Pfam" id="PF13087"/>
    </source>
</evidence>
<keyword evidence="13" id="KW-1185">Reference proteome</keyword>
<dbReference type="STRING" id="1330018.A0A167MPV9"/>
<feature type="domain" description="Helicase Sen1 N-terminal" evidence="8">
    <location>
        <begin position="95"/>
        <end position="867"/>
    </location>
</feature>
<evidence type="ECO:0000256" key="1">
    <source>
        <dbReference type="ARBA" id="ARBA00007913"/>
    </source>
</evidence>
<evidence type="ECO:0000256" key="6">
    <source>
        <dbReference type="SAM" id="Coils"/>
    </source>
</evidence>